<organism evidence="3 4">
    <name type="scientific">Cohnella abietis</name>
    <dbReference type="NCBI Taxonomy" id="2507935"/>
    <lineage>
        <taxon>Bacteria</taxon>
        <taxon>Bacillati</taxon>
        <taxon>Bacillota</taxon>
        <taxon>Bacilli</taxon>
        <taxon>Bacillales</taxon>
        <taxon>Paenibacillaceae</taxon>
        <taxon>Cohnella</taxon>
    </lineage>
</organism>
<dbReference type="OrthoDB" id="9784774at2"/>
<proteinExistence type="predicted"/>
<evidence type="ECO:0000259" key="2">
    <source>
        <dbReference type="PROSITE" id="PS51084"/>
    </source>
</evidence>
<dbReference type="InterPro" id="IPR036265">
    <property type="entry name" value="HIT-like_sf"/>
</dbReference>
<dbReference type="EMBL" id="AP019400">
    <property type="protein sequence ID" value="BBI30796.1"/>
    <property type="molecule type" value="Genomic_DNA"/>
</dbReference>
<gene>
    <name evidence="3" type="ORF">KCTCHS21_01950</name>
</gene>
<evidence type="ECO:0000313" key="3">
    <source>
        <dbReference type="EMBL" id="BBI30796.1"/>
    </source>
</evidence>
<dbReference type="RefSeq" id="WP_130604720.1">
    <property type="nucleotide sequence ID" value="NZ_AP019400.1"/>
</dbReference>
<dbReference type="GO" id="GO:0003824">
    <property type="term" value="F:catalytic activity"/>
    <property type="evidence" value="ECO:0007669"/>
    <property type="project" value="InterPro"/>
</dbReference>
<accession>A0A3T1CY76</accession>
<dbReference type="SUPFAM" id="SSF54197">
    <property type="entry name" value="HIT-like"/>
    <property type="match status" value="1"/>
</dbReference>
<dbReference type="Gene3D" id="3.30.428.10">
    <property type="entry name" value="HIT-like"/>
    <property type="match status" value="1"/>
</dbReference>
<keyword evidence="4" id="KW-1185">Reference proteome</keyword>
<dbReference type="Proteomes" id="UP000289856">
    <property type="component" value="Chromosome"/>
</dbReference>
<evidence type="ECO:0000256" key="1">
    <source>
        <dbReference type="PROSITE-ProRule" id="PRU00464"/>
    </source>
</evidence>
<protein>
    <recommendedName>
        <fullName evidence="2">HIT domain-containing protein</fullName>
    </recommendedName>
</protein>
<evidence type="ECO:0000313" key="4">
    <source>
        <dbReference type="Proteomes" id="UP000289856"/>
    </source>
</evidence>
<dbReference type="KEGG" id="cohn:KCTCHS21_01950"/>
<feature type="domain" description="HIT" evidence="2">
    <location>
        <begin position="12"/>
        <end position="128"/>
    </location>
</feature>
<dbReference type="InterPro" id="IPR011146">
    <property type="entry name" value="HIT-like"/>
</dbReference>
<sequence>MTNDHNCRFCKVADPVHFGKADTFWDRPLLETKHFFVVPSLGPLVEGWLLIVTKEHHICMGSLDKAETIELKQLLDTTSSLVRSIYGPIAVFEHGPVESKLPVGCGVDHAHIHVVPVLDSLIEAASQWCDTKFVWDNVSGIEAVRTPYMRSQSYLYIHQDGFTPMLYDGIGIPSQLFRRAIAGSLGIADRYNWRENANESVIAKTIERITPALQQVSPEELIRYGGGVVDRAFDEATFRTID</sequence>
<name>A0A3T1CY76_9BACL</name>
<reference evidence="3 4" key="1">
    <citation type="submission" date="2019-01" db="EMBL/GenBank/DDBJ databases">
        <title>Complete genome sequence of Cohnella hallensis HS21 isolated from Korean fir (Abies koreana) rhizospheric soil.</title>
        <authorList>
            <person name="Jiang L."/>
            <person name="Kang S.W."/>
            <person name="Kim S."/>
            <person name="Jung J."/>
            <person name="Kim C.Y."/>
            <person name="Kim D.H."/>
            <person name="Kim S.W."/>
            <person name="Lee J."/>
        </authorList>
    </citation>
    <scope>NUCLEOTIDE SEQUENCE [LARGE SCALE GENOMIC DNA]</scope>
    <source>
        <strain evidence="3 4">HS21</strain>
    </source>
</reference>
<dbReference type="PROSITE" id="PS51084">
    <property type="entry name" value="HIT_2"/>
    <property type="match status" value="1"/>
</dbReference>
<feature type="short sequence motif" description="Histidine triad motif" evidence="1">
    <location>
        <begin position="109"/>
        <end position="113"/>
    </location>
</feature>
<dbReference type="AlphaFoldDB" id="A0A3T1CY76"/>